<proteinExistence type="predicted"/>
<dbReference type="EMBL" id="SNRW01016649">
    <property type="protein sequence ID" value="KAA6369142.1"/>
    <property type="molecule type" value="Genomic_DNA"/>
</dbReference>
<sequence>MSKEFVQQQRTAQDQEGYDQIVQKSIHSDPPTVGYAKGNVQFRPLIETYSQDIGSISKNIKLSEKNTATNSLKGNHINIIRGITLLSHLENAMIMKKIIETLEVEVQIRKRTRSNLERTIFETRVTDKSSKFQRSITQQIQGFKLLGYNNKPKHRIQEKTSNILTRDQRDSQLIQIAQRKFDMLILLKWLKTNRSFYQAVYKGEVLGRI</sequence>
<comment type="caution">
    <text evidence="1">The sequence shown here is derived from an EMBL/GenBank/DDBJ whole genome shotgun (WGS) entry which is preliminary data.</text>
</comment>
<organism evidence="1 2">
    <name type="scientific">Streblomastix strix</name>
    <dbReference type="NCBI Taxonomy" id="222440"/>
    <lineage>
        <taxon>Eukaryota</taxon>
        <taxon>Metamonada</taxon>
        <taxon>Preaxostyla</taxon>
        <taxon>Oxymonadida</taxon>
        <taxon>Streblomastigidae</taxon>
        <taxon>Streblomastix</taxon>
    </lineage>
</organism>
<name>A0A5J4UGW3_9EUKA</name>
<evidence type="ECO:0000313" key="1">
    <source>
        <dbReference type="EMBL" id="KAA6369142.1"/>
    </source>
</evidence>
<evidence type="ECO:0000313" key="2">
    <source>
        <dbReference type="Proteomes" id="UP000324800"/>
    </source>
</evidence>
<accession>A0A5J4UGW3</accession>
<dbReference type="AlphaFoldDB" id="A0A5J4UGW3"/>
<protein>
    <submittedName>
        <fullName evidence="1">Uncharacterized protein</fullName>
    </submittedName>
</protein>
<feature type="non-terminal residue" evidence="1">
    <location>
        <position position="209"/>
    </location>
</feature>
<reference evidence="1 2" key="1">
    <citation type="submission" date="2019-03" db="EMBL/GenBank/DDBJ databases">
        <title>Single cell metagenomics reveals metabolic interactions within the superorganism composed of flagellate Streblomastix strix and complex community of Bacteroidetes bacteria on its surface.</title>
        <authorList>
            <person name="Treitli S.C."/>
            <person name="Kolisko M."/>
            <person name="Husnik F."/>
            <person name="Keeling P."/>
            <person name="Hampl V."/>
        </authorList>
    </citation>
    <scope>NUCLEOTIDE SEQUENCE [LARGE SCALE GENOMIC DNA]</scope>
    <source>
        <strain evidence="1">ST1C</strain>
    </source>
</reference>
<dbReference type="Proteomes" id="UP000324800">
    <property type="component" value="Unassembled WGS sequence"/>
</dbReference>
<gene>
    <name evidence="1" type="ORF">EZS28_035329</name>
</gene>